<dbReference type="GO" id="GO:0009523">
    <property type="term" value="C:photosystem II"/>
    <property type="evidence" value="ECO:0007669"/>
    <property type="project" value="UniProtKB-KW"/>
</dbReference>
<name>A0A8J5I206_ZINOF</name>
<keyword evidence="4 9" id="KW-0812">Transmembrane</keyword>
<evidence type="ECO:0000256" key="3">
    <source>
        <dbReference type="ARBA" id="ARBA00022531"/>
    </source>
</evidence>
<proteinExistence type="predicted"/>
<evidence type="ECO:0000256" key="5">
    <source>
        <dbReference type="ARBA" id="ARBA00022989"/>
    </source>
</evidence>
<dbReference type="GO" id="GO:0016168">
    <property type="term" value="F:chlorophyll binding"/>
    <property type="evidence" value="ECO:0007669"/>
    <property type="project" value="UniProtKB-KW"/>
</dbReference>
<organism evidence="10 11">
    <name type="scientific">Zingiber officinale</name>
    <name type="common">Ginger</name>
    <name type="synonym">Amomum zingiber</name>
    <dbReference type="NCBI Taxonomy" id="94328"/>
    <lineage>
        <taxon>Eukaryota</taxon>
        <taxon>Viridiplantae</taxon>
        <taxon>Streptophyta</taxon>
        <taxon>Embryophyta</taxon>
        <taxon>Tracheophyta</taxon>
        <taxon>Spermatophyta</taxon>
        <taxon>Magnoliopsida</taxon>
        <taxon>Liliopsida</taxon>
        <taxon>Zingiberales</taxon>
        <taxon>Zingiberaceae</taxon>
        <taxon>Zingiber</taxon>
    </lineage>
</organism>
<sequence>MACFGFGTFHVIRLYCPRIWVSDPYRLTEKVQPVSPAWGAEGFDPFVLGGIASHHIVAAFVVVGTMWGGLFRLGSMDNRGGIVVGWLGHPVFRDKEGHELFVRYMPTFFETFLIVLMDGDELHIWYDTRTLFKDVFASIDPNLDAQVEFRAFPKKRRSN</sequence>
<feature type="transmembrane region" description="Helical" evidence="9">
    <location>
        <begin position="46"/>
        <end position="70"/>
    </location>
</feature>
<dbReference type="Gene3D" id="3.10.680.10">
    <property type="entry name" value="Photosystem II CP47 reaction center protein"/>
    <property type="match status" value="1"/>
</dbReference>
<evidence type="ECO:0000256" key="1">
    <source>
        <dbReference type="ARBA" id="ARBA00004141"/>
    </source>
</evidence>
<keyword evidence="7 9" id="KW-0472">Membrane</keyword>
<gene>
    <name evidence="10" type="ORF">ZIOFF_005939</name>
</gene>
<keyword evidence="8" id="KW-0604">Photosystem II</keyword>
<keyword evidence="2" id="KW-0148">Chlorophyll</keyword>
<keyword evidence="3" id="KW-0602">Photosynthesis</keyword>
<evidence type="ECO:0000256" key="7">
    <source>
        <dbReference type="ARBA" id="ARBA00023136"/>
    </source>
</evidence>
<dbReference type="SUPFAM" id="SSF161077">
    <property type="entry name" value="Photosystem II antenna protein-like"/>
    <property type="match status" value="1"/>
</dbReference>
<dbReference type="AlphaFoldDB" id="A0A8J5I206"/>
<keyword evidence="11" id="KW-1185">Reference proteome</keyword>
<evidence type="ECO:0000256" key="8">
    <source>
        <dbReference type="ARBA" id="ARBA00023276"/>
    </source>
</evidence>
<dbReference type="InterPro" id="IPR036001">
    <property type="entry name" value="PS_II_antenna-like_sf"/>
</dbReference>
<keyword evidence="5 9" id="KW-1133">Transmembrane helix</keyword>
<evidence type="ECO:0000256" key="9">
    <source>
        <dbReference type="SAM" id="Phobius"/>
    </source>
</evidence>
<evidence type="ECO:0000256" key="2">
    <source>
        <dbReference type="ARBA" id="ARBA00022494"/>
    </source>
</evidence>
<evidence type="ECO:0000313" key="11">
    <source>
        <dbReference type="Proteomes" id="UP000734854"/>
    </source>
</evidence>
<comment type="caution">
    <text evidence="10">The sequence shown here is derived from an EMBL/GenBank/DDBJ whole genome shotgun (WGS) entry which is preliminary data.</text>
</comment>
<reference evidence="10 11" key="1">
    <citation type="submission" date="2020-08" db="EMBL/GenBank/DDBJ databases">
        <title>Plant Genome Project.</title>
        <authorList>
            <person name="Zhang R.-G."/>
        </authorList>
    </citation>
    <scope>NUCLEOTIDE SEQUENCE [LARGE SCALE GENOMIC DNA]</scope>
    <source>
        <tissue evidence="10">Rhizome</tissue>
    </source>
</reference>
<dbReference type="GO" id="GO:0009767">
    <property type="term" value="P:photosynthetic electron transport chain"/>
    <property type="evidence" value="ECO:0007669"/>
    <property type="project" value="InterPro"/>
</dbReference>
<accession>A0A8J5I206</accession>
<dbReference type="EMBL" id="JACMSC010000002">
    <property type="protein sequence ID" value="KAG6532101.1"/>
    <property type="molecule type" value="Genomic_DNA"/>
</dbReference>
<dbReference type="Proteomes" id="UP000734854">
    <property type="component" value="Unassembled WGS sequence"/>
</dbReference>
<evidence type="ECO:0008006" key="12">
    <source>
        <dbReference type="Google" id="ProtNLM"/>
    </source>
</evidence>
<protein>
    <recommendedName>
        <fullName evidence="12">Photosystem II CP47 chlorophyll apoprotein</fullName>
    </recommendedName>
</protein>
<comment type="subcellular location">
    <subcellularLocation>
        <location evidence="1">Membrane</location>
        <topology evidence="1">Multi-pass membrane protein</topology>
    </subcellularLocation>
</comment>
<evidence type="ECO:0000256" key="6">
    <source>
        <dbReference type="ARBA" id="ARBA00022991"/>
    </source>
</evidence>
<dbReference type="Pfam" id="PF00421">
    <property type="entry name" value="PSII"/>
    <property type="match status" value="2"/>
</dbReference>
<keyword evidence="6" id="KW-0157">Chromophore</keyword>
<evidence type="ECO:0000313" key="10">
    <source>
        <dbReference type="EMBL" id="KAG6532101.1"/>
    </source>
</evidence>
<dbReference type="InterPro" id="IPR000932">
    <property type="entry name" value="PS_antenna-like"/>
</dbReference>
<evidence type="ECO:0000256" key="4">
    <source>
        <dbReference type="ARBA" id="ARBA00022692"/>
    </source>
</evidence>